<comment type="function">
    <text evidence="5">Bidirectionally degrades single-stranded DNA into large acid-insoluble oligonucleotides, which are then degraded further into small acid-soluble oligonucleotides.</text>
</comment>
<dbReference type="AlphaFoldDB" id="A0A1Y1RS53"/>
<evidence type="ECO:0000256" key="3">
    <source>
        <dbReference type="ARBA" id="ARBA00022801"/>
    </source>
</evidence>
<feature type="compositionally biased region" description="Low complexity" evidence="7">
    <location>
        <begin position="1"/>
        <end position="13"/>
    </location>
</feature>
<comment type="subunit">
    <text evidence="5">Heterooligomer composed of large and small subunits.</text>
</comment>
<evidence type="ECO:0000259" key="9">
    <source>
        <dbReference type="Pfam" id="PF13742"/>
    </source>
</evidence>
<keyword evidence="4 5" id="KW-0269">Exonuclease</keyword>
<dbReference type="NCBIfam" id="TIGR00237">
    <property type="entry name" value="xseA"/>
    <property type="match status" value="1"/>
</dbReference>
<dbReference type="CDD" id="cd04489">
    <property type="entry name" value="ExoVII_LU_OBF"/>
    <property type="match status" value="1"/>
</dbReference>
<dbReference type="GO" id="GO:0005737">
    <property type="term" value="C:cytoplasm"/>
    <property type="evidence" value="ECO:0007669"/>
    <property type="project" value="UniProtKB-SubCell"/>
</dbReference>
<keyword evidence="11" id="KW-1185">Reference proteome</keyword>
<feature type="domain" description="Exonuclease VII large subunit C-terminal" evidence="8">
    <location>
        <begin position="148"/>
        <end position="366"/>
    </location>
</feature>
<reference evidence="10 11" key="1">
    <citation type="submission" date="2016-05" db="EMBL/GenBank/DDBJ databases">
        <title>Draft genome sequence of a porcine commensal Rothia nasimurium.</title>
        <authorList>
            <person name="Gaiser R.A."/>
            <person name="Van Baarlen P."/>
            <person name="Wells J.M."/>
        </authorList>
    </citation>
    <scope>NUCLEOTIDE SEQUENCE [LARGE SCALE GENOMIC DNA]</scope>
    <source>
        <strain evidence="10 11">PT-32</strain>
    </source>
</reference>
<dbReference type="GO" id="GO:0006308">
    <property type="term" value="P:DNA catabolic process"/>
    <property type="evidence" value="ECO:0007669"/>
    <property type="project" value="UniProtKB-UniRule"/>
</dbReference>
<dbReference type="InterPro" id="IPR020579">
    <property type="entry name" value="Exonuc_VII_lsu_C"/>
</dbReference>
<comment type="catalytic activity">
    <reaction evidence="5 6">
        <text>Exonucleolytic cleavage in either 5'- to 3'- or 3'- to 5'-direction to yield nucleoside 5'-phosphates.</text>
        <dbReference type="EC" id="3.1.11.6"/>
    </reaction>
</comment>
<dbReference type="PANTHER" id="PTHR30008:SF0">
    <property type="entry name" value="EXODEOXYRIBONUCLEASE 7 LARGE SUBUNIT"/>
    <property type="match status" value="1"/>
</dbReference>
<comment type="subcellular location">
    <subcellularLocation>
        <location evidence="5 6">Cytoplasm</location>
    </subcellularLocation>
</comment>
<keyword evidence="2 5" id="KW-0540">Nuclease</keyword>
<dbReference type="Proteomes" id="UP000192359">
    <property type="component" value="Unassembled WGS sequence"/>
</dbReference>
<evidence type="ECO:0000256" key="6">
    <source>
        <dbReference type="RuleBase" id="RU004355"/>
    </source>
</evidence>
<dbReference type="EMBL" id="LXWF01000003">
    <property type="protein sequence ID" value="ORC24503.1"/>
    <property type="molecule type" value="Genomic_DNA"/>
</dbReference>
<dbReference type="PANTHER" id="PTHR30008">
    <property type="entry name" value="EXODEOXYRIBONUCLEASE 7 LARGE SUBUNIT"/>
    <property type="match status" value="1"/>
</dbReference>
<feature type="domain" description="OB-fold nucleic acid binding" evidence="9">
    <location>
        <begin position="37"/>
        <end position="124"/>
    </location>
</feature>
<evidence type="ECO:0000313" key="11">
    <source>
        <dbReference type="Proteomes" id="UP000192359"/>
    </source>
</evidence>
<evidence type="ECO:0000256" key="1">
    <source>
        <dbReference type="ARBA" id="ARBA00022490"/>
    </source>
</evidence>
<dbReference type="InterPro" id="IPR003753">
    <property type="entry name" value="Exonuc_VII_L"/>
</dbReference>
<evidence type="ECO:0000256" key="7">
    <source>
        <dbReference type="SAM" id="MobiDB-lite"/>
    </source>
</evidence>
<accession>A0A1Y1RS53</accession>
<sequence>MQLQESQAQQEQSQHPRQLAPRAGQTTIDNPWPLHVLSNKMHEYIARCVPTWVEGQIIELNHRGRVSYVTLRDIEQEVSVSVTVWGSELAKVQGQLERGSRVVLQLKPDFWVKTGRLSMQGSNIKPVGVGSMLELIEQLRATLQHEGLFEADRKKPLPLLPRRVGLITGRDSDAMKDVIRNASLRWPAVDFEVREVAVQGVNAVAQVTAALAELDARDGIDVIVIARGGGSFEDLLAFSEEAMVRAVAAAQTPVVSAIGHEADSPLIDHAADVRASTPTDAGKRIVPDVREERELFSSSRYQLVRALENFVSRERYGLEQVRSRPVLANPGSTLLAKAEDLDRLRARALSATSHRVNRDRDIIGQLRARVTALSPQQTLERGYAVMQTGDGALVRDATELTEGSSITVRAARGAVDANVTAVHTENHSF</sequence>
<dbReference type="GO" id="GO:0009318">
    <property type="term" value="C:exodeoxyribonuclease VII complex"/>
    <property type="evidence" value="ECO:0007669"/>
    <property type="project" value="UniProtKB-UniRule"/>
</dbReference>
<dbReference type="GO" id="GO:0003676">
    <property type="term" value="F:nucleic acid binding"/>
    <property type="evidence" value="ECO:0007669"/>
    <property type="project" value="InterPro"/>
</dbReference>
<dbReference type="GO" id="GO:0008855">
    <property type="term" value="F:exodeoxyribonuclease VII activity"/>
    <property type="evidence" value="ECO:0007669"/>
    <property type="project" value="UniProtKB-UniRule"/>
</dbReference>
<organism evidence="10 11">
    <name type="scientific">Rothia nasimurium</name>
    <dbReference type="NCBI Taxonomy" id="85336"/>
    <lineage>
        <taxon>Bacteria</taxon>
        <taxon>Bacillati</taxon>
        <taxon>Actinomycetota</taxon>
        <taxon>Actinomycetes</taxon>
        <taxon>Micrococcales</taxon>
        <taxon>Micrococcaceae</taxon>
        <taxon>Rothia</taxon>
    </lineage>
</organism>
<dbReference type="HAMAP" id="MF_00378">
    <property type="entry name" value="Exonuc_7_L"/>
    <property type="match status" value="1"/>
</dbReference>
<name>A0A1Y1RS53_9MICC</name>
<evidence type="ECO:0000313" key="10">
    <source>
        <dbReference type="EMBL" id="ORC24503.1"/>
    </source>
</evidence>
<feature type="region of interest" description="Disordered" evidence="7">
    <location>
        <begin position="1"/>
        <end position="27"/>
    </location>
</feature>
<gene>
    <name evidence="5" type="primary">xseA</name>
    <name evidence="10" type="ORF">A7979_09400</name>
</gene>
<keyword evidence="3 5" id="KW-0378">Hydrolase</keyword>
<dbReference type="Pfam" id="PF02601">
    <property type="entry name" value="Exonuc_VII_L"/>
    <property type="match status" value="1"/>
</dbReference>
<keyword evidence="1 5" id="KW-0963">Cytoplasm</keyword>
<protein>
    <recommendedName>
        <fullName evidence="5">Exodeoxyribonuclease 7 large subunit</fullName>
        <ecNumber evidence="5">3.1.11.6</ecNumber>
    </recommendedName>
    <alternativeName>
        <fullName evidence="5">Exodeoxyribonuclease VII large subunit</fullName>
        <shortName evidence="5">Exonuclease VII large subunit</shortName>
    </alternativeName>
</protein>
<evidence type="ECO:0000256" key="2">
    <source>
        <dbReference type="ARBA" id="ARBA00022722"/>
    </source>
</evidence>
<dbReference type="InterPro" id="IPR025824">
    <property type="entry name" value="OB-fold_nuc-bd_dom"/>
</dbReference>
<evidence type="ECO:0000256" key="5">
    <source>
        <dbReference type="HAMAP-Rule" id="MF_00378"/>
    </source>
</evidence>
<dbReference type="EC" id="3.1.11.6" evidence="5"/>
<comment type="caution">
    <text evidence="10">The sequence shown here is derived from an EMBL/GenBank/DDBJ whole genome shotgun (WGS) entry which is preliminary data.</text>
</comment>
<comment type="similarity">
    <text evidence="5 6">Belongs to the XseA family.</text>
</comment>
<evidence type="ECO:0000259" key="8">
    <source>
        <dbReference type="Pfam" id="PF02601"/>
    </source>
</evidence>
<proteinExistence type="inferred from homology"/>
<evidence type="ECO:0000256" key="4">
    <source>
        <dbReference type="ARBA" id="ARBA00022839"/>
    </source>
</evidence>
<dbReference type="Pfam" id="PF13742">
    <property type="entry name" value="tRNA_anti_2"/>
    <property type="match status" value="1"/>
</dbReference>